<gene>
    <name evidence="1" type="ORF">E4099_08140</name>
</gene>
<accession>A0A4Z0HG90</accession>
<evidence type="ECO:0000313" key="2">
    <source>
        <dbReference type="Proteomes" id="UP000297948"/>
    </source>
</evidence>
<dbReference type="OrthoDB" id="4350540at2"/>
<proteinExistence type="predicted"/>
<dbReference type="Pfam" id="PF19746">
    <property type="entry name" value="DUF6233"/>
    <property type="match status" value="1"/>
</dbReference>
<organism evidence="1 2">
    <name type="scientific">Streptomyces palmae</name>
    <dbReference type="NCBI Taxonomy" id="1701085"/>
    <lineage>
        <taxon>Bacteria</taxon>
        <taxon>Bacillati</taxon>
        <taxon>Actinomycetota</taxon>
        <taxon>Actinomycetes</taxon>
        <taxon>Kitasatosporales</taxon>
        <taxon>Streptomycetaceae</taxon>
        <taxon>Streptomyces</taxon>
    </lineage>
</organism>
<keyword evidence="2" id="KW-1185">Reference proteome</keyword>
<dbReference type="InterPro" id="IPR046200">
    <property type="entry name" value="DUF6233"/>
</dbReference>
<dbReference type="EMBL" id="SRID01000049">
    <property type="protein sequence ID" value="TGB14612.1"/>
    <property type="molecule type" value="Genomic_DNA"/>
</dbReference>
<protein>
    <submittedName>
        <fullName evidence="1">Uncharacterized protein</fullName>
    </submittedName>
</protein>
<sequence length="150" mass="16834">MPDGQQLDVIVTGRTRTPDGRWWFEAEAILPSRYQRADGHTQATGSPTPISVPADCIAPIPGERYDTVPTEGRAAGRQWALELLHQHLDGPSRRLHRRDCWQVRSEHELLATTEAAGFLGHPEVDACDVCRPDHALRSLTRSALSRQPWR</sequence>
<dbReference type="AlphaFoldDB" id="A0A4Z0HG90"/>
<reference evidence="1 2" key="1">
    <citation type="submission" date="2019-03" db="EMBL/GenBank/DDBJ databases">
        <authorList>
            <person name="Gonzalez-Pimentel J.L."/>
        </authorList>
    </citation>
    <scope>NUCLEOTIDE SEQUENCE [LARGE SCALE GENOMIC DNA]</scope>
    <source>
        <strain evidence="1 2">JCM 31289</strain>
    </source>
</reference>
<evidence type="ECO:0000313" key="1">
    <source>
        <dbReference type="EMBL" id="TGB14612.1"/>
    </source>
</evidence>
<comment type="caution">
    <text evidence="1">The sequence shown here is derived from an EMBL/GenBank/DDBJ whole genome shotgun (WGS) entry which is preliminary data.</text>
</comment>
<name>A0A4Z0HG90_9ACTN</name>
<dbReference type="Proteomes" id="UP000297948">
    <property type="component" value="Unassembled WGS sequence"/>
</dbReference>